<dbReference type="Proteomes" id="UP000032234">
    <property type="component" value="Chromosome"/>
</dbReference>
<name>A0A0C5GEH9_9ACTN</name>
<evidence type="ECO:0000256" key="1">
    <source>
        <dbReference type="SAM" id="MobiDB-lite"/>
    </source>
</evidence>
<feature type="region of interest" description="Disordered" evidence="1">
    <location>
        <begin position="40"/>
        <end position="63"/>
    </location>
</feature>
<evidence type="ECO:0000313" key="2">
    <source>
        <dbReference type="EMBL" id="AJP02726.1"/>
    </source>
</evidence>
<dbReference type="OrthoDB" id="4334952at2"/>
<dbReference type="HOGENOM" id="CLU_128232_0_0_11"/>
<keyword evidence="3" id="KW-1185">Reference proteome</keyword>
<sequence>MDPITAAALAALAGGLGGEAGRQAWQGLSVLVRRPFGRAATQTTHDDGRPPVSSGAPEVAALEGDPADPMLAQALATALGARAALDGEFRILLDEWWQRAQASLPGGDVHNSISGGTQNGPVLQGRDFSNLTFHMTRTTASTDRD</sequence>
<gene>
    <name evidence="2" type="ORF">TU94_15790</name>
</gene>
<evidence type="ECO:0000313" key="3">
    <source>
        <dbReference type="Proteomes" id="UP000032234"/>
    </source>
</evidence>
<accession>A0A0C5GEH9</accession>
<dbReference type="KEGG" id="scw:TU94_15790"/>
<organism evidence="2 3">
    <name type="scientific">Streptomyces cyaneogriseus subsp. noncyanogenus</name>
    <dbReference type="NCBI Taxonomy" id="477245"/>
    <lineage>
        <taxon>Bacteria</taxon>
        <taxon>Bacillati</taxon>
        <taxon>Actinomycetota</taxon>
        <taxon>Actinomycetes</taxon>
        <taxon>Kitasatosporales</taxon>
        <taxon>Streptomycetaceae</taxon>
        <taxon>Streptomyces</taxon>
    </lineage>
</organism>
<proteinExistence type="predicted"/>
<dbReference type="PATRIC" id="fig|477245.3.peg.3342"/>
<dbReference type="AlphaFoldDB" id="A0A0C5GEH9"/>
<reference evidence="2 3" key="1">
    <citation type="submission" date="2015-02" db="EMBL/GenBank/DDBJ databases">
        <title>Genome sequence of thermotolerant Streptomyces cyaneogriseus subsp. Noncyanogenus NMWT1, the producer of nematocidal antibiotics nemadectin.</title>
        <authorList>
            <person name="Wang H."/>
            <person name="Li C."/>
            <person name="Xiang W."/>
            <person name="Wang X."/>
        </authorList>
    </citation>
    <scope>NUCLEOTIDE SEQUENCE [LARGE SCALE GENOMIC DNA]</scope>
    <source>
        <strain evidence="2 3">NMWT 1</strain>
    </source>
</reference>
<protein>
    <submittedName>
        <fullName evidence="2">Uncharacterized protein</fullName>
    </submittedName>
</protein>
<dbReference type="RefSeq" id="WP_044382539.1">
    <property type="nucleotide sequence ID" value="NZ_CP010849.1"/>
</dbReference>
<dbReference type="EMBL" id="CP010849">
    <property type="protein sequence ID" value="AJP02726.1"/>
    <property type="molecule type" value="Genomic_DNA"/>
</dbReference>